<reference evidence="4" key="1">
    <citation type="journal article" date="2019" name="Int. J. Syst. Evol. Microbiol.">
        <title>The Global Catalogue of Microorganisms (GCM) 10K type strain sequencing project: providing services to taxonomists for standard genome sequencing and annotation.</title>
        <authorList>
            <consortium name="The Broad Institute Genomics Platform"/>
            <consortium name="The Broad Institute Genome Sequencing Center for Infectious Disease"/>
            <person name="Wu L."/>
            <person name="Ma J."/>
        </authorList>
    </citation>
    <scope>NUCLEOTIDE SEQUENCE [LARGE SCALE GENOMIC DNA]</scope>
    <source>
        <strain evidence="4">JCM 19173</strain>
    </source>
</reference>
<evidence type="ECO:0000256" key="2">
    <source>
        <dbReference type="SAM" id="Phobius"/>
    </source>
</evidence>
<name>A0ABQ2FNE2_9DEIO</name>
<feature type="region of interest" description="Disordered" evidence="1">
    <location>
        <begin position="1"/>
        <end position="21"/>
    </location>
</feature>
<proteinExistence type="predicted"/>
<keyword evidence="2" id="KW-1133">Transmembrane helix</keyword>
<feature type="transmembrane region" description="Helical" evidence="2">
    <location>
        <begin position="57"/>
        <end position="74"/>
    </location>
</feature>
<keyword evidence="2" id="KW-0472">Membrane</keyword>
<feature type="transmembrane region" description="Helical" evidence="2">
    <location>
        <begin position="24"/>
        <end position="45"/>
    </location>
</feature>
<protein>
    <submittedName>
        <fullName evidence="3">Uncharacterized protein</fullName>
    </submittedName>
</protein>
<gene>
    <name evidence="3" type="ORF">GCM10010844_32160</name>
</gene>
<dbReference type="Proteomes" id="UP000604341">
    <property type="component" value="Unassembled WGS sequence"/>
</dbReference>
<feature type="compositionally biased region" description="Basic and acidic residues" evidence="1">
    <location>
        <begin position="1"/>
        <end position="20"/>
    </location>
</feature>
<keyword evidence="2" id="KW-0812">Transmembrane</keyword>
<comment type="caution">
    <text evidence="3">The sequence shown here is derived from an EMBL/GenBank/DDBJ whole genome shotgun (WGS) entry which is preliminary data.</text>
</comment>
<keyword evidence="4" id="KW-1185">Reference proteome</keyword>
<evidence type="ECO:0000256" key="1">
    <source>
        <dbReference type="SAM" id="MobiDB-lite"/>
    </source>
</evidence>
<accession>A0ABQ2FNE2</accession>
<dbReference type="RefSeq" id="WP_189070002.1">
    <property type="nucleotide sequence ID" value="NZ_BMPE01000012.1"/>
</dbReference>
<sequence length="242" mass="27321">MSERPDRREAAATRLRDRHAPTGWPPPGVAVVLIGLASAAAILCLHRLGLLSGRLDVLVAGLLLTPVWIMWRLWRTRTVPGDTTPPVRLPRRVRRRRGLPRDRGTLAPADPAEYWRQKRARQAQDRRAQQVRARRLEALYAPWPWRRWNAPAPLAELTELPGRPGHYQVLHARDLWIWADGDWQPLEEWAGGVLAPPDPGAPVRVYGARFDWDERHAPVYWVEIGPDGVVPPAGDGLPDSSC</sequence>
<evidence type="ECO:0000313" key="3">
    <source>
        <dbReference type="EMBL" id="GGL11035.1"/>
    </source>
</evidence>
<organism evidence="3 4">
    <name type="scientific">Deinococcus radiotolerans</name>
    <dbReference type="NCBI Taxonomy" id="1309407"/>
    <lineage>
        <taxon>Bacteria</taxon>
        <taxon>Thermotogati</taxon>
        <taxon>Deinococcota</taxon>
        <taxon>Deinococci</taxon>
        <taxon>Deinococcales</taxon>
        <taxon>Deinococcaceae</taxon>
        <taxon>Deinococcus</taxon>
    </lineage>
</organism>
<evidence type="ECO:0000313" key="4">
    <source>
        <dbReference type="Proteomes" id="UP000604341"/>
    </source>
</evidence>
<dbReference type="EMBL" id="BMPE01000012">
    <property type="protein sequence ID" value="GGL11035.1"/>
    <property type="molecule type" value="Genomic_DNA"/>
</dbReference>